<feature type="compositionally biased region" description="Basic and acidic residues" evidence="7">
    <location>
        <begin position="446"/>
        <end position="461"/>
    </location>
</feature>
<feature type="region of interest" description="Disordered" evidence="7">
    <location>
        <begin position="702"/>
        <end position="750"/>
    </location>
</feature>
<dbReference type="Pfam" id="PF07714">
    <property type="entry name" value="PK_Tyr_Ser-Thr"/>
    <property type="match status" value="2"/>
</dbReference>
<comment type="caution">
    <text evidence="10">The sequence shown here is derived from an EMBL/GenBank/DDBJ whole genome shotgun (WGS) entry which is preliminary data.</text>
</comment>
<feature type="compositionally biased region" description="Polar residues" evidence="7">
    <location>
        <begin position="628"/>
        <end position="639"/>
    </location>
</feature>
<evidence type="ECO:0000256" key="1">
    <source>
        <dbReference type="ARBA" id="ARBA00022527"/>
    </source>
</evidence>
<evidence type="ECO:0000313" key="11">
    <source>
        <dbReference type="Proteomes" id="UP001314263"/>
    </source>
</evidence>
<feature type="region of interest" description="Disordered" evidence="7">
    <location>
        <begin position="590"/>
        <end position="639"/>
    </location>
</feature>
<dbReference type="InterPro" id="IPR017441">
    <property type="entry name" value="Protein_kinase_ATP_BS"/>
</dbReference>
<feature type="chain" id="PRO_5043830355" description="Protein kinase domain-containing protein" evidence="8">
    <location>
        <begin position="25"/>
        <end position="959"/>
    </location>
</feature>
<dbReference type="Gene3D" id="3.30.200.20">
    <property type="entry name" value="Phosphorylase Kinase, domain 1"/>
    <property type="match status" value="1"/>
</dbReference>
<reference evidence="10 11" key="1">
    <citation type="submission" date="2023-10" db="EMBL/GenBank/DDBJ databases">
        <authorList>
            <person name="Maclean D."/>
            <person name="Macfadyen A."/>
        </authorList>
    </citation>
    <scope>NUCLEOTIDE SEQUENCE [LARGE SCALE GENOMIC DNA]</scope>
</reference>
<dbReference type="PANTHER" id="PTHR44329:SF214">
    <property type="entry name" value="PROTEIN KINASE DOMAIN-CONTAINING PROTEIN"/>
    <property type="match status" value="1"/>
</dbReference>
<dbReference type="SUPFAM" id="SSF56112">
    <property type="entry name" value="Protein kinase-like (PK-like)"/>
    <property type="match status" value="1"/>
</dbReference>
<name>A0AAV1IBX8_9CHLO</name>
<evidence type="ECO:0000256" key="6">
    <source>
        <dbReference type="PROSITE-ProRule" id="PRU10141"/>
    </source>
</evidence>
<evidence type="ECO:0000256" key="8">
    <source>
        <dbReference type="SAM" id="SignalP"/>
    </source>
</evidence>
<gene>
    <name evidence="10" type="ORF">CVIRNUC_006653</name>
</gene>
<dbReference type="InterPro" id="IPR011009">
    <property type="entry name" value="Kinase-like_dom_sf"/>
</dbReference>
<evidence type="ECO:0000256" key="4">
    <source>
        <dbReference type="ARBA" id="ARBA00022777"/>
    </source>
</evidence>
<evidence type="ECO:0000313" key="10">
    <source>
        <dbReference type="EMBL" id="CAK0783454.1"/>
    </source>
</evidence>
<protein>
    <recommendedName>
        <fullName evidence="9">Protein kinase domain-containing protein</fullName>
    </recommendedName>
</protein>
<dbReference type="GO" id="GO:0004674">
    <property type="term" value="F:protein serine/threonine kinase activity"/>
    <property type="evidence" value="ECO:0007669"/>
    <property type="project" value="UniProtKB-KW"/>
</dbReference>
<keyword evidence="3 6" id="KW-0547">Nucleotide-binding</keyword>
<evidence type="ECO:0000256" key="7">
    <source>
        <dbReference type="SAM" id="MobiDB-lite"/>
    </source>
</evidence>
<evidence type="ECO:0000256" key="2">
    <source>
        <dbReference type="ARBA" id="ARBA00022679"/>
    </source>
</evidence>
<feature type="region of interest" description="Disordered" evidence="7">
    <location>
        <begin position="440"/>
        <end position="501"/>
    </location>
</feature>
<dbReference type="PANTHER" id="PTHR44329">
    <property type="entry name" value="SERINE/THREONINE-PROTEIN KINASE TNNI3K-RELATED"/>
    <property type="match status" value="1"/>
</dbReference>
<dbReference type="Proteomes" id="UP001314263">
    <property type="component" value="Unassembled WGS sequence"/>
</dbReference>
<keyword evidence="11" id="KW-1185">Reference proteome</keyword>
<evidence type="ECO:0000256" key="3">
    <source>
        <dbReference type="ARBA" id="ARBA00022741"/>
    </source>
</evidence>
<dbReference type="Gene3D" id="1.10.510.10">
    <property type="entry name" value="Transferase(Phosphotransferase) domain 1"/>
    <property type="match status" value="1"/>
</dbReference>
<dbReference type="GO" id="GO:0005524">
    <property type="term" value="F:ATP binding"/>
    <property type="evidence" value="ECO:0007669"/>
    <property type="project" value="UniProtKB-UniRule"/>
</dbReference>
<accession>A0AAV1IBX8</accession>
<feature type="compositionally biased region" description="Polar residues" evidence="7">
    <location>
        <begin position="731"/>
        <end position="742"/>
    </location>
</feature>
<dbReference type="EMBL" id="CAUYUE010000008">
    <property type="protein sequence ID" value="CAK0783454.1"/>
    <property type="molecule type" value="Genomic_DNA"/>
</dbReference>
<dbReference type="PROSITE" id="PS00108">
    <property type="entry name" value="PROTEIN_KINASE_ST"/>
    <property type="match status" value="1"/>
</dbReference>
<keyword evidence="4" id="KW-0418">Kinase</keyword>
<dbReference type="SMART" id="SM00220">
    <property type="entry name" value="S_TKc"/>
    <property type="match status" value="1"/>
</dbReference>
<feature type="domain" description="Protein kinase" evidence="9">
    <location>
        <begin position="612"/>
        <end position="956"/>
    </location>
</feature>
<dbReference type="PROSITE" id="PS50011">
    <property type="entry name" value="PROTEIN_KINASE_DOM"/>
    <property type="match status" value="1"/>
</dbReference>
<feature type="signal peptide" evidence="8">
    <location>
        <begin position="1"/>
        <end position="24"/>
    </location>
</feature>
<proteinExistence type="predicted"/>
<feature type="binding site" evidence="6">
    <location>
        <position position="358"/>
    </location>
    <ligand>
        <name>ATP</name>
        <dbReference type="ChEBI" id="CHEBI:30616"/>
    </ligand>
</feature>
<keyword evidence="1" id="KW-0723">Serine/threonine-protein kinase</keyword>
<feature type="region of interest" description="Disordered" evidence="7">
    <location>
        <begin position="556"/>
        <end position="578"/>
    </location>
</feature>
<dbReference type="InterPro" id="IPR008271">
    <property type="entry name" value="Ser/Thr_kinase_AS"/>
</dbReference>
<keyword evidence="8" id="KW-0732">Signal</keyword>
<dbReference type="AlphaFoldDB" id="A0AAV1IBX8"/>
<dbReference type="InterPro" id="IPR001245">
    <property type="entry name" value="Ser-Thr/Tyr_kinase_cat_dom"/>
</dbReference>
<keyword evidence="5 6" id="KW-0067">ATP-binding</keyword>
<evidence type="ECO:0000256" key="5">
    <source>
        <dbReference type="ARBA" id="ARBA00022840"/>
    </source>
</evidence>
<feature type="region of interest" description="Disordered" evidence="7">
    <location>
        <begin position="289"/>
        <end position="310"/>
    </location>
</feature>
<dbReference type="InterPro" id="IPR000719">
    <property type="entry name" value="Prot_kinase_dom"/>
</dbReference>
<evidence type="ECO:0000259" key="9">
    <source>
        <dbReference type="PROSITE" id="PS50011"/>
    </source>
</evidence>
<dbReference type="InterPro" id="IPR051681">
    <property type="entry name" value="Ser/Thr_Kinases-Pseudokinases"/>
</dbReference>
<organism evidence="10 11">
    <name type="scientific">Coccomyxa viridis</name>
    <dbReference type="NCBI Taxonomy" id="1274662"/>
    <lineage>
        <taxon>Eukaryota</taxon>
        <taxon>Viridiplantae</taxon>
        <taxon>Chlorophyta</taxon>
        <taxon>core chlorophytes</taxon>
        <taxon>Trebouxiophyceae</taxon>
        <taxon>Trebouxiophyceae incertae sedis</taxon>
        <taxon>Coccomyxaceae</taxon>
        <taxon>Coccomyxa</taxon>
    </lineage>
</organism>
<dbReference type="PROSITE" id="PS00107">
    <property type="entry name" value="PROTEIN_KINASE_ATP"/>
    <property type="match status" value="1"/>
</dbReference>
<keyword evidence="2" id="KW-0808">Transferase</keyword>
<sequence>MAGRRLHGLQLLVLLWACVHPSLADDQDKSAIITASRGPETRVVSNATELGRALQDHFVTNIIIKGRVHLKNENWVAGGTASIMRGRHVLLQSEHTAPASAVLDFGLLTDAIHVSTGSHLEFQRLHVPNSGNRKLKHPSQHTRLHVAGAFALWPSVTLAQGSKMSMHDCVFYYWSDEQWDSCDKFREAATPILNPTGNPNLLDWRASGTQVSIKGVQQTVSRLVDIYTKEDVGAVTMTRTNHTLVCVPDIFEEQNGSALLIGALSVTGSLLVGAVIAWHLGILDFNPSREPRSSRGSSGSGGDSNKANNRSTLDSLAELLRQRERATIGGLELGELLGRGSFGRVYKGRWCGGLVAVKIVAHNCALSSLAEVLRESALSTSITHPNVVTTFKVRTVRSREGGYINPVATWVHGADNDLDSIAGSHQELLNKALSQAKCSGSVGVNGEKRSQSLKPGEKQRSIDLQQPMLKMTRSTPPIAPTRSLVDLNGGENMSTPDDPDAFSKLLKRLKESQDVHAASANSAKKAESLVDAKRRHLSEGLHPLESVDSAKPLFGVEDASSSSEASGGGKNSRSEPEPLSMALKSGFHRWPPYQAGAAKGAERGGGPDEEPQPLTREFKGGALAPSSAACSNSDDSTSTALRPPLSAFWGKAAIKEEDDSSRFSHMPGAATATAQTGAPAMDNAKSIGEISLAHHLVAAPTQAEEPPLENPFHSAEERMRPSPTPAGGSWNGRNQLSYSPGANEQHKGELTKARQHGIELLETWLILEYCDCGSLEEAMLEGKYSNDLKSGLLCLMDIAAGMEHLHSMGVLHGDLKGANVLLKSAMASNYDPRGYVCKLADFGLSRVMEHNCTHVSIATFGTAAYMPAELLLEGKMTKAADVYGFAMMAWELFAGEQLFKGLRQSQVICKVMTGWRPLVPEHLPKACAELLVSCWSVDVADRPTFAEVLRALHQLVQDM</sequence>